<dbReference type="FunCoup" id="A0A482XCM3">
    <property type="interactions" value="587"/>
</dbReference>
<dbReference type="SUPFAM" id="SSF81631">
    <property type="entry name" value="PAP/OAS1 substrate-binding domain"/>
    <property type="match status" value="1"/>
</dbReference>
<dbReference type="OrthoDB" id="273917at2759"/>
<sequence length="356" mass="39993">MSRTQTGCPWRPANKVYNSKPIIELHEEIEDFFNYITPNPEEHSLRLSVVKEVTGIIKQLWPFAQVEVFGSFRTGLYLPTSDLDLIVVGDWLNMPLRSLQSVLERNGMKRVEVIGKAKVPIVKFTHARSEIKVDVSFNNKNGVQSAELIKSYKQQFPSMAKLVVILKQFLLQRGLNEVYTGGLSSYSLILMMVSFFQVHRRNDCGSPSANLGVLLMEFFELYGRQFNYDKVMISCRGGGNYAPKSIKHNWGRKRPSILAIEDPLDTTNDIGSGSYGMPSVKRAFEYAHITLSQATNPNAQALQTNSSSILGRIIQVSDTVIEYRKRIKQNFPLATGANGRSSDSGSECSSEASFRF</sequence>
<keyword evidence="4" id="KW-0808">Transferase</keyword>
<dbReference type="Gene3D" id="1.10.1410.10">
    <property type="match status" value="1"/>
</dbReference>
<feature type="domain" description="PAP-associated" evidence="8">
    <location>
        <begin position="210"/>
        <end position="268"/>
    </location>
</feature>
<dbReference type="FunFam" id="1.10.1410.10:FF:000003">
    <property type="entry name" value="non-canonical poly(A) RNA polymerase PAPD7"/>
    <property type="match status" value="1"/>
</dbReference>
<dbReference type="SMR" id="A0A482XCM3"/>
<dbReference type="Pfam" id="PF03828">
    <property type="entry name" value="PAP_assoc"/>
    <property type="match status" value="1"/>
</dbReference>
<evidence type="ECO:0000256" key="6">
    <source>
        <dbReference type="ARBA" id="ARBA00022842"/>
    </source>
</evidence>
<evidence type="ECO:0000259" key="8">
    <source>
        <dbReference type="Pfam" id="PF03828"/>
    </source>
</evidence>
<dbReference type="Pfam" id="PF22600">
    <property type="entry name" value="MTPAP-like_central"/>
    <property type="match status" value="1"/>
</dbReference>
<name>A0A482XCM3_LAOST</name>
<feature type="region of interest" description="Disordered" evidence="7">
    <location>
        <begin position="333"/>
        <end position="356"/>
    </location>
</feature>
<dbReference type="EMBL" id="QKKF02012713">
    <property type="protein sequence ID" value="RZF43506.1"/>
    <property type="molecule type" value="Genomic_DNA"/>
</dbReference>
<feature type="domain" description="Poly(A) RNA polymerase mitochondrial-like central palm" evidence="9">
    <location>
        <begin position="25"/>
        <end position="154"/>
    </location>
</feature>
<dbReference type="GO" id="GO:0031499">
    <property type="term" value="C:TRAMP complex"/>
    <property type="evidence" value="ECO:0007669"/>
    <property type="project" value="TreeGrafter"/>
</dbReference>
<dbReference type="InParanoid" id="A0A482XCM3"/>
<proteinExistence type="inferred from homology"/>
<dbReference type="InterPro" id="IPR045862">
    <property type="entry name" value="Trf4-like"/>
</dbReference>
<evidence type="ECO:0000313" key="11">
    <source>
        <dbReference type="Proteomes" id="UP000291343"/>
    </source>
</evidence>
<dbReference type="GO" id="GO:0043634">
    <property type="term" value="P:polyadenylation-dependent ncRNA catabolic process"/>
    <property type="evidence" value="ECO:0007669"/>
    <property type="project" value="TreeGrafter"/>
</dbReference>
<comment type="caution">
    <text evidence="10">The sequence shown here is derived from an EMBL/GenBank/DDBJ whole genome shotgun (WGS) entry which is preliminary data.</text>
</comment>
<evidence type="ECO:0000256" key="3">
    <source>
        <dbReference type="ARBA" id="ARBA00012388"/>
    </source>
</evidence>
<evidence type="ECO:0000256" key="7">
    <source>
        <dbReference type="SAM" id="MobiDB-lite"/>
    </source>
</evidence>
<evidence type="ECO:0000256" key="2">
    <source>
        <dbReference type="ARBA" id="ARBA00008593"/>
    </source>
</evidence>
<dbReference type="InterPro" id="IPR002058">
    <property type="entry name" value="PAP_assoc"/>
</dbReference>
<dbReference type="InterPro" id="IPR054708">
    <property type="entry name" value="MTPAP-like_central"/>
</dbReference>
<comment type="similarity">
    <text evidence="2">Belongs to the DNA polymerase type-B-like family.</text>
</comment>
<dbReference type="FunFam" id="3.30.460.10:FF:000006">
    <property type="entry name" value="non-canonical poly(A) RNA polymerase PAPD5"/>
    <property type="match status" value="1"/>
</dbReference>
<accession>A0A482XCM3</accession>
<dbReference type="GO" id="GO:0005730">
    <property type="term" value="C:nucleolus"/>
    <property type="evidence" value="ECO:0007669"/>
    <property type="project" value="TreeGrafter"/>
</dbReference>
<reference evidence="10 11" key="1">
    <citation type="journal article" date="2017" name="Gigascience">
        <title>Genome sequence of the small brown planthopper, Laodelphax striatellus.</title>
        <authorList>
            <person name="Zhu J."/>
            <person name="Jiang F."/>
            <person name="Wang X."/>
            <person name="Yang P."/>
            <person name="Bao Y."/>
            <person name="Zhao W."/>
            <person name="Wang W."/>
            <person name="Lu H."/>
            <person name="Wang Q."/>
            <person name="Cui N."/>
            <person name="Li J."/>
            <person name="Chen X."/>
            <person name="Luo L."/>
            <person name="Yu J."/>
            <person name="Kang L."/>
            <person name="Cui F."/>
        </authorList>
    </citation>
    <scope>NUCLEOTIDE SEQUENCE [LARGE SCALE GENOMIC DNA]</scope>
    <source>
        <strain evidence="10">Lst14</strain>
    </source>
</reference>
<dbReference type="GO" id="GO:0003729">
    <property type="term" value="F:mRNA binding"/>
    <property type="evidence" value="ECO:0007669"/>
    <property type="project" value="TreeGrafter"/>
</dbReference>
<evidence type="ECO:0000256" key="4">
    <source>
        <dbReference type="ARBA" id="ARBA00022679"/>
    </source>
</evidence>
<dbReference type="Proteomes" id="UP000291343">
    <property type="component" value="Unassembled WGS sequence"/>
</dbReference>
<gene>
    <name evidence="10" type="ORF">LSTR_LSTR005242</name>
</gene>
<feature type="compositionally biased region" description="Low complexity" evidence="7">
    <location>
        <begin position="341"/>
        <end position="356"/>
    </location>
</feature>
<dbReference type="InterPro" id="IPR043519">
    <property type="entry name" value="NT_sf"/>
</dbReference>
<organism evidence="10 11">
    <name type="scientific">Laodelphax striatellus</name>
    <name type="common">Small brown planthopper</name>
    <name type="synonym">Delphax striatella</name>
    <dbReference type="NCBI Taxonomy" id="195883"/>
    <lineage>
        <taxon>Eukaryota</taxon>
        <taxon>Metazoa</taxon>
        <taxon>Ecdysozoa</taxon>
        <taxon>Arthropoda</taxon>
        <taxon>Hexapoda</taxon>
        <taxon>Insecta</taxon>
        <taxon>Pterygota</taxon>
        <taxon>Neoptera</taxon>
        <taxon>Paraneoptera</taxon>
        <taxon>Hemiptera</taxon>
        <taxon>Auchenorrhyncha</taxon>
        <taxon>Fulgoroidea</taxon>
        <taxon>Delphacidae</taxon>
        <taxon>Criomorphinae</taxon>
        <taxon>Laodelphax</taxon>
    </lineage>
</organism>
<evidence type="ECO:0000313" key="10">
    <source>
        <dbReference type="EMBL" id="RZF43506.1"/>
    </source>
</evidence>
<dbReference type="GO" id="GO:1990817">
    <property type="term" value="F:poly(A) RNA polymerase activity"/>
    <property type="evidence" value="ECO:0007669"/>
    <property type="project" value="UniProtKB-EC"/>
</dbReference>
<dbReference type="GO" id="GO:0046872">
    <property type="term" value="F:metal ion binding"/>
    <property type="evidence" value="ECO:0007669"/>
    <property type="project" value="UniProtKB-KW"/>
</dbReference>
<evidence type="ECO:0000256" key="1">
    <source>
        <dbReference type="ARBA" id="ARBA00001936"/>
    </source>
</evidence>
<dbReference type="STRING" id="195883.A0A482XCM3"/>
<keyword evidence="6" id="KW-0460">Magnesium</keyword>
<dbReference type="SUPFAM" id="SSF81301">
    <property type="entry name" value="Nucleotidyltransferase"/>
    <property type="match status" value="1"/>
</dbReference>
<dbReference type="CDD" id="cd05402">
    <property type="entry name" value="NT_PAP_TUTase"/>
    <property type="match status" value="1"/>
</dbReference>
<protein>
    <recommendedName>
        <fullName evidence="3">polynucleotide adenylyltransferase</fullName>
        <ecNumber evidence="3">2.7.7.19</ecNumber>
    </recommendedName>
</protein>
<evidence type="ECO:0000259" key="9">
    <source>
        <dbReference type="Pfam" id="PF22600"/>
    </source>
</evidence>
<dbReference type="PANTHER" id="PTHR23092:SF15">
    <property type="entry name" value="INACTIVE NON-CANONICAL POLY(A) RNA POLYMERASE PROTEIN TRF4-2-RELATED"/>
    <property type="match status" value="1"/>
</dbReference>
<dbReference type="Gene3D" id="3.30.460.10">
    <property type="entry name" value="Beta Polymerase, domain 2"/>
    <property type="match status" value="1"/>
</dbReference>
<dbReference type="GO" id="GO:0031123">
    <property type="term" value="P:RNA 3'-end processing"/>
    <property type="evidence" value="ECO:0007669"/>
    <property type="project" value="TreeGrafter"/>
</dbReference>
<comment type="cofactor">
    <cofactor evidence="1">
        <name>Mn(2+)</name>
        <dbReference type="ChEBI" id="CHEBI:29035"/>
    </cofactor>
</comment>
<keyword evidence="11" id="KW-1185">Reference proteome</keyword>
<dbReference type="EC" id="2.7.7.19" evidence="3"/>
<keyword evidence="5" id="KW-0479">Metal-binding</keyword>
<evidence type="ECO:0000256" key="5">
    <source>
        <dbReference type="ARBA" id="ARBA00022723"/>
    </source>
</evidence>
<dbReference type="PANTHER" id="PTHR23092">
    <property type="entry name" value="POLY(A) RNA POLYMERASE"/>
    <property type="match status" value="1"/>
</dbReference>
<dbReference type="AlphaFoldDB" id="A0A482XCM3"/>